<keyword evidence="4" id="KW-0804">Transcription</keyword>
<name>A0ABT3YCI3_9HYPH</name>
<evidence type="ECO:0000259" key="5">
    <source>
        <dbReference type="Pfam" id="PF04198"/>
    </source>
</evidence>
<keyword evidence="7" id="KW-1185">Reference proteome</keyword>
<dbReference type="PANTHER" id="PTHR34294:SF1">
    <property type="entry name" value="TRANSCRIPTIONAL REGULATOR LSRR"/>
    <property type="match status" value="1"/>
</dbReference>
<evidence type="ECO:0000256" key="3">
    <source>
        <dbReference type="ARBA" id="ARBA00023125"/>
    </source>
</evidence>
<dbReference type="EMBL" id="JAOVZQ010000001">
    <property type="protein sequence ID" value="MCY0093465.1"/>
    <property type="molecule type" value="Genomic_DNA"/>
</dbReference>
<organism evidence="6 7">
    <name type="scientific">Hoeflea ulvae</name>
    <dbReference type="NCBI Taxonomy" id="2983764"/>
    <lineage>
        <taxon>Bacteria</taxon>
        <taxon>Pseudomonadati</taxon>
        <taxon>Pseudomonadota</taxon>
        <taxon>Alphaproteobacteria</taxon>
        <taxon>Hyphomicrobiales</taxon>
        <taxon>Rhizobiaceae</taxon>
        <taxon>Hoeflea</taxon>
    </lineage>
</organism>
<protein>
    <submittedName>
        <fullName evidence="6">Sugar-binding transcriptional regulator</fullName>
    </submittedName>
</protein>
<keyword evidence="2" id="KW-0805">Transcription regulation</keyword>
<evidence type="ECO:0000256" key="1">
    <source>
        <dbReference type="ARBA" id="ARBA00010466"/>
    </source>
</evidence>
<comment type="similarity">
    <text evidence="1">Belongs to the SorC transcriptional regulatory family.</text>
</comment>
<dbReference type="Proteomes" id="UP001081283">
    <property type="component" value="Unassembled WGS sequence"/>
</dbReference>
<feature type="domain" description="Sugar-binding" evidence="5">
    <location>
        <begin position="65"/>
        <end position="309"/>
    </location>
</feature>
<dbReference type="InterPro" id="IPR036388">
    <property type="entry name" value="WH-like_DNA-bd_sf"/>
</dbReference>
<keyword evidence="3" id="KW-0238">DNA-binding</keyword>
<comment type="caution">
    <text evidence="6">The sequence shown here is derived from an EMBL/GenBank/DDBJ whole genome shotgun (WGS) entry which is preliminary data.</text>
</comment>
<evidence type="ECO:0000256" key="2">
    <source>
        <dbReference type="ARBA" id="ARBA00023015"/>
    </source>
</evidence>
<dbReference type="InterPro" id="IPR051054">
    <property type="entry name" value="SorC_transcr_regulators"/>
</dbReference>
<dbReference type="InterPro" id="IPR037171">
    <property type="entry name" value="NagB/RpiA_transferase-like"/>
</dbReference>
<sequence>MKEREIATLSDEDALLARVAWYYYHDGLTQQVIGEKLGLPRIKVSRLLENGRRTGMLEVRINSALQGCLEIEKRIQDRFGLKEVRVIPHLETEALSDRLGQAAAQVLMHKLHEGGLLAVGWGETVGAAINRLGHLFQDRSIDLVAMTGGVQAYVDGLRLAGNDRKMFLVPAPLVVEDPQVAQAMLRDTGVRSTLDMALRADYALVGIGAVDEKASVIRHGYVHPAEVRAMRRGGAVGDVLCRFIDKDGHELDFPLHDRVIGLPLESYRGNPQMIAVAGGQDKIPAIRAALQGDFIDIFVTDEETANTLMQ</sequence>
<accession>A0ABT3YCI3</accession>
<dbReference type="InterPro" id="IPR007324">
    <property type="entry name" value="Sugar-bd_dom_put"/>
</dbReference>
<evidence type="ECO:0000256" key="4">
    <source>
        <dbReference type="ARBA" id="ARBA00023163"/>
    </source>
</evidence>
<evidence type="ECO:0000313" key="7">
    <source>
        <dbReference type="Proteomes" id="UP001081283"/>
    </source>
</evidence>
<evidence type="ECO:0000313" key="6">
    <source>
        <dbReference type="EMBL" id="MCY0093465.1"/>
    </source>
</evidence>
<dbReference type="Gene3D" id="3.40.50.1360">
    <property type="match status" value="1"/>
</dbReference>
<dbReference type="Pfam" id="PF04198">
    <property type="entry name" value="Sugar-bind"/>
    <property type="match status" value="1"/>
</dbReference>
<gene>
    <name evidence="6" type="ORF">OEG82_05445</name>
</gene>
<proteinExistence type="inferred from homology"/>
<dbReference type="PANTHER" id="PTHR34294">
    <property type="entry name" value="TRANSCRIPTIONAL REGULATOR-RELATED"/>
    <property type="match status" value="1"/>
</dbReference>
<reference evidence="6" key="1">
    <citation type="submission" date="2022-10" db="EMBL/GenBank/DDBJ databases">
        <title>Hoeflea sp. J2-29, isolated from marine algae.</title>
        <authorList>
            <person name="Kristyanto S."/>
            <person name="Kim J.M."/>
            <person name="Jeon C.O."/>
        </authorList>
    </citation>
    <scope>NUCLEOTIDE SEQUENCE</scope>
    <source>
        <strain evidence="6">J2-29</strain>
    </source>
</reference>
<dbReference type="RefSeq" id="WP_267611420.1">
    <property type="nucleotide sequence ID" value="NZ_JAOVZQ010000001.1"/>
</dbReference>
<dbReference type="Gene3D" id="1.10.10.10">
    <property type="entry name" value="Winged helix-like DNA-binding domain superfamily/Winged helix DNA-binding domain"/>
    <property type="match status" value="1"/>
</dbReference>
<dbReference type="SUPFAM" id="SSF100950">
    <property type="entry name" value="NagB/RpiA/CoA transferase-like"/>
    <property type="match status" value="1"/>
</dbReference>